<feature type="transmembrane region" description="Helical" evidence="13">
    <location>
        <begin position="117"/>
        <end position="139"/>
    </location>
</feature>
<feature type="transmembrane region" description="Helical" evidence="13">
    <location>
        <begin position="166"/>
        <end position="188"/>
    </location>
</feature>
<dbReference type="GO" id="GO:0005886">
    <property type="term" value="C:plasma membrane"/>
    <property type="evidence" value="ECO:0007669"/>
    <property type="project" value="UniProtKB-SubCell"/>
</dbReference>
<keyword evidence="11 13" id="KW-0472">Membrane</keyword>
<dbReference type="EMBL" id="BMGC01000012">
    <property type="protein sequence ID" value="GGB32449.1"/>
    <property type="molecule type" value="Genomic_DNA"/>
</dbReference>
<evidence type="ECO:0000256" key="7">
    <source>
        <dbReference type="ARBA" id="ARBA00022723"/>
    </source>
</evidence>
<sequence>MTLPEFWFCLIAFMFFAYFVLEGFDFGVGILMGFVGRGRTGLDGDTRRRVLLNTIGPVWDGNEVWLLTAGGSLFAAFPEWYATMFSGFYIPLFIILVALILRICAIEWRPKIDDARWRLAADIGIGIGSWIPPILWGVAFANVVRGVPIDANKQFTGSFWSLLNPYALLGGVTLLLVFITHGALFIAIKTAGEMRKDALRYAKGIGLPAGLVAAAFLLWTQISYGKTWTWVVIALAVVAVAVCLVATYLEKEGIGFAATTAAIGLTVILLFGSLWRNVMPSTTNPAYSLTIDNASSSHYTLVVMTWAAVIVAPVVLIYQGWTYWVFKHRLTTQSMPPNSGLKLRPETASAVSATGVSGGAATGGTSSGGRHEG</sequence>
<dbReference type="GO" id="GO:0070069">
    <property type="term" value="C:cytochrome complex"/>
    <property type="evidence" value="ECO:0007669"/>
    <property type="project" value="TreeGrafter"/>
</dbReference>
<dbReference type="GO" id="GO:0019646">
    <property type="term" value="P:aerobic electron transport chain"/>
    <property type="evidence" value="ECO:0007669"/>
    <property type="project" value="TreeGrafter"/>
</dbReference>
<evidence type="ECO:0000256" key="10">
    <source>
        <dbReference type="ARBA" id="ARBA00023004"/>
    </source>
</evidence>
<evidence type="ECO:0000256" key="8">
    <source>
        <dbReference type="ARBA" id="ARBA00022982"/>
    </source>
</evidence>
<dbReference type="Pfam" id="PF02322">
    <property type="entry name" value="Cyt_bd_oxida_II"/>
    <property type="match status" value="1"/>
</dbReference>
<evidence type="ECO:0000313" key="14">
    <source>
        <dbReference type="EMBL" id="GGB32449.1"/>
    </source>
</evidence>
<proteinExistence type="inferred from homology"/>
<keyword evidence="4" id="KW-1003">Cell membrane</keyword>
<keyword evidence="15" id="KW-1185">Reference proteome</keyword>
<evidence type="ECO:0000256" key="12">
    <source>
        <dbReference type="SAM" id="MobiDB-lite"/>
    </source>
</evidence>
<feature type="region of interest" description="Disordered" evidence="12">
    <location>
        <begin position="352"/>
        <end position="373"/>
    </location>
</feature>
<keyword evidence="8" id="KW-0249">Electron transport</keyword>
<dbReference type="NCBIfam" id="TIGR00203">
    <property type="entry name" value="cydB"/>
    <property type="match status" value="1"/>
</dbReference>
<dbReference type="GO" id="GO:0016682">
    <property type="term" value="F:oxidoreductase activity, acting on diphenols and related substances as donors, oxygen as acceptor"/>
    <property type="evidence" value="ECO:0007669"/>
    <property type="project" value="TreeGrafter"/>
</dbReference>
<accession>A0A916WT78</accession>
<evidence type="ECO:0000256" key="2">
    <source>
        <dbReference type="ARBA" id="ARBA00007543"/>
    </source>
</evidence>
<reference evidence="14" key="2">
    <citation type="submission" date="2020-09" db="EMBL/GenBank/DDBJ databases">
        <authorList>
            <person name="Sun Q."/>
            <person name="Zhou Y."/>
        </authorList>
    </citation>
    <scope>NUCLEOTIDE SEQUENCE</scope>
    <source>
        <strain evidence="14">CGMCC 1.12827</strain>
    </source>
</reference>
<dbReference type="GO" id="GO:0046872">
    <property type="term" value="F:metal ion binding"/>
    <property type="evidence" value="ECO:0007669"/>
    <property type="project" value="UniProtKB-KW"/>
</dbReference>
<feature type="transmembrane region" description="Helical" evidence="13">
    <location>
        <begin position="298"/>
        <end position="326"/>
    </location>
</feature>
<comment type="similarity">
    <text evidence="2">Belongs to the cytochrome ubiquinol oxidase subunit 2 family.</text>
</comment>
<comment type="caution">
    <text evidence="14">The sequence shown here is derived from an EMBL/GenBank/DDBJ whole genome shotgun (WGS) entry which is preliminary data.</text>
</comment>
<protein>
    <submittedName>
        <fullName evidence="14">Cytochrome D ubiquinol oxydase CydB</fullName>
    </submittedName>
</protein>
<dbReference type="PIRSF" id="PIRSF000267">
    <property type="entry name" value="Cyt_oxidse_sub2"/>
    <property type="match status" value="1"/>
</dbReference>
<dbReference type="RefSeq" id="WP_188586522.1">
    <property type="nucleotide sequence ID" value="NZ_BMGC01000012.1"/>
</dbReference>
<keyword evidence="7" id="KW-0479">Metal-binding</keyword>
<evidence type="ECO:0000256" key="3">
    <source>
        <dbReference type="ARBA" id="ARBA00022448"/>
    </source>
</evidence>
<keyword evidence="9 13" id="KW-1133">Transmembrane helix</keyword>
<gene>
    <name evidence="14" type="ORF">GCM10011489_20800</name>
</gene>
<dbReference type="PANTHER" id="PTHR43141:SF5">
    <property type="entry name" value="CYTOCHROME BD-I UBIQUINOL OXIDASE SUBUNIT 2"/>
    <property type="match status" value="1"/>
</dbReference>
<feature type="compositionally biased region" description="Gly residues" evidence="12">
    <location>
        <begin position="356"/>
        <end position="367"/>
    </location>
</feature>
<evidence type="ECO:0000256" key="1">
    <source>
        <dbReference type="ARBA" id="ARBA00004651"/>
    </source>
</evidence>
<dbReference type="PANTHER" id="PTHR43141">
    <property type="entry name" value="CYTOCHROME BD2 SUBUNIT II"/>
    <property type="match status" value="1"/>
</dbReference>
<keyword evidence="10" id="KW-0408">Iron</keyword>
<evidence type="ECO:0000256" key="4">
    <source>
        <dbReference type="ARBA" id="ARBA00022475"/>
    </source>
</evidence>
<comment type="subcellular location">
    <subcellularLocation>
        <location evidence="1">Cell membrane</location>
        <topology evidence="1">Multi-pass membrane protein</topology>
    </subcellularLocation>
</comment>
<keyword evidence="6 13" id="KW-0812">Transmembrane</keyword>
<name>A0A916WT78_9ACTN</name>
<keyword evidence="3" id="KW-0813">Transport</keyword>
<evidence type="ECO:0000256" key="6">
    <source>
        <dbReference type="ARBA" id="ARBA00022692"/>
    </source>
</evidence>
<evidence type="ECO:0000256" key="9">
    <source>
        <dbReference type="ARBA" id="ARBA00022989"/>
    </source>
</evidence>
<keyword evidence="5" id="KW-0349">Heme</keyword>
<dbReference type="Proteomes" id="UP000621454">
    <property type="component" value="Unassembled WGS sequence"/>
</dbReference>
<dbReference type="InterPro" id="IPR003317">
    <property type="entry name" value="Cyt-d_oxidase_su2"/>
</dbReference>
<dbReference type="GO" id="GO:0009055">
    <property type="term" value="F:electron transfer activity"/>
    <property type="evidence" value="ECO:0007669"/>
    <property type="project" value="TreeGrafter"/>
</dbReference>
<feature type="transmembrane region" description="Helical" evidence="13">
    <location>
        <begin position="228"/>
        <end position="249"/>
    </location>
</feature>
<dbReference type="AlphaFoldDB" id="A0A916WT78"/>
<organism evidence="14 15">
    <name type="scientific">Gordonia jinhuaensis</name>
    <dbReference type="NCBI Taxonomy" id="1517702"/>
    <lineage>
        <taxon>Bacteria</taxon>
        <taxon>Bacillati</taxon>
        <taxon>Actinomycetota</taxon>
        <taxon>Actinomycetes</taxon>
        <taxon>Mycobacteriales</taxon>
        <taxon>Gordoniaceae</taxon>
        <taxon>Gordonia</taxon>
    </lineage>
</organism>
<feature type="transmembrane region" description="Helical" evidence="13">
    <location>
        <begin position="200"/>
        <end position="222"/>
    </location>
</feature>
<feature type="transmembrane region" description="Helical" evidence="13">
    <location>
        <begin position="80"/>
        <end position="105"/>
    </location>
</feature>
<evidence type="ECO:0000256" key="13">
    <source>
        <dbReference type="SAM" id="Phobius"/>
    </source>
</evidence>
<evidence type="ECO:0000313" key="15">
    <source>
        <dbReference type="Proteomes" id="UP000621454"/>
    </source>
</evidence>
<feature type="transmembrane region" description="Helical" evidence="13">
    <location>
        <begin position="256"/>
        <end position="278"/>
    </location>
</feature>
<evidence type="ECO:0000256" key="11">
    <source>
        <dbReference type="ARBA" id="ARBA00023136"/>
    </source>
</evidence>
<feature type="transmembrane region" description="Helical" evidence="13">
    <location>
        <begin position="7"/>
        <end position="35"/>
    </location>
</feature>
<reference evidence="14" key="1">
    <citation type="journal article" date="2014" name="Int. J. Syst. Evol. Microbiol.">
        <title>Complete genome sequence of Corynebacterium casei LMG S-19264T (=DSM 44701T), isolated from a smear-ripened cheese.</title>
        <authorList>
            <consortium name="US DOE Joint Genome Institute (JGI-PGF)"/>
            <person name="Walter F."/>
            <person name="Albersmeier A."/>
            <person name="Kalinowski J."/>
            <person name="Ruckert C."/>
        </authorList>
    </citation>
    <scope>NUCLEOTIDE SEQUENCE</scope>
    <source>
        <strain evidence="14">CGMCC 1.12827</strain>
    </source>
</reference>
<evidence type="ECO:0000256" key="5">
    <source>
        <dbReference type="ARBA" id="ARBA00022617"/>
    </source>
</evidence>